<keyword evidence="10" id="KW-1185">Reference proteome</keyword>
<feature type="repeat" description="ANK" evidence="4">
    <location>
        <begin position="371"/>
        <end position="403"/>
    </location>
</feature>
<evidence type="ECO:0000313" key="9">
    <source>
        <dbReference type="Ensembl" id="ENSECRP00000012952.1"/>
    </source>
</evidence>
<dbReference type="Gene3D" id="1.10.220.150">
    <property type="entry name" value="Arf GTPase activating protein"/>
    <property type="match status" value="1"/>
</dbReference>
<dbReference type="PROSITE" id="PS50297">
    <property type="entry name" value="ANK_REP_REGION"/>
    <property type="match status" value="2"/>
</dbReference>
<dbReference type="SMART" id="SM00248">
    <property type="entry name" value="ANK"/>
    <property type="match status" value="4"/>
</dbReference>
<dbReference type="Proteomes" id="UP000694620">
    <property type="component" value="Chromosome 2"/>
</dbReference>
<dbReference type="PANTHER" id="PTHR23180:SF402">
    <property type="entry name" value="ARF-GAP WITH COILED-COIL, ANK REPEAT AND PH DOMAIN-CONTAINING PROTEIN"/>
    <property type="match status" value="1"/>
</dbReference>
<name>A0A8C4S6E2_ERPCA</name>
<dbReference type="InterPro" id="IPR001164">
    <property type="entry name" value="ArfGAP_dom"/>
</dbReference>
<reference evidence="9" key="3">
    <citation type="submission" date="2025-09" db="UniProtKB">
        <authorList>
            <consortium name="Ensembl"/>
        </authorList>
    </citation>
    <scope>IDENTIFICATION</scope>
</reference>
<feature type="region of interest" description="Disordered" evidence="7">
    <location>
        <begin position="458"/>
        <end position="488"/>
    </location>
</feature>
<dbReference type="SMART" id="SM00105">
    <property type="entry name" value="ArfGap"/>
    <property type="match status" value="1"/>
</dbReference>
<dbReference type="InterPro" id="IPR045258">
    <property type="entry name" value="ACAP1/2/3-like"/>
</dbReference>
<sequence length="488" mass="54483">MCIFTYDICFRHHFYPEATSIRSSIILQFFHSHFFCFSDASYIISFHLYLDVAIVKNAQVSRNKPQDGEKASHLLLATRKCFQHFVLDYGLQVSCSYISRWLVSKTDTFSFLMFDDLRLCTVKALDNIERQPHTFLVNLSRSCMLQTDTEGLRRAWVASIQGSIDMAYRDKTESTYPQPLMFSKNTSSGKASILRVVQQGGGNHQCCDCGQPEPRWASINLGITLCIECSGIHRSLGVHLSKVRSVTLDSWEPTQLKLLCVLGNDIINSIYEARCFEEGILYGICLIHNSHLVASQTVSSEQHLGLQLYQAAQEGHLGNMAAALAQGADINWANKEEEGRTPLISAMHGDSLVACEFLLLNGANVNYRDNCGQGALHAATYRGHTGQVCLLLKRGANQYAVDERGLDPLSIAVEAAHADIVTLLTGAASLPELCPSFFPSRGDDETFQEIFRDFTHMASNNPEKLSRRPLRKESKESEDQKNSTHNTP</sequence>
<dbReference type="PROSITE" id="PS50088">
    <property type="entry name" value="ANK_REPEAT"/>
    <property type="match status" value="2"/>
</dbReference>
<keyword evidence="6" id="KW-0677">Repeat</keyword>
<comment type="activity regulation">
    <text evidence="6">GAP activity stimulated by phosphatidylinositol 4,5-bisphosphate (PIP2) and phosphatidic acid.</text>
</comment>
<dbReference type="Ensembl" id="ENSECRT00000013174.1">
    <property type="protein sequence ID" value="ENSECRP00000012952.1"/>
    <property type="gene ID" value="ENSECRG00000008643.1"/>
</dbReference>
<dbReference type="SUPFAM" id="SSF50729">
    <property type="entry name" value="PH domain-like"/>
    <property type="match status" value="1"/>
</dbReference>
<dbReference type="InterPro" id="IPR036770">
    <property type="entry name" value="Ankyrin_rpt-contain_sf"/>
</dbReference>
<keyword evidence="6" id="KW-0967">Endosome</keyword>
<dbReference type="Gene3D" id="1.25.40.20">
    <property type="entry name" value="Ankyrin repeat-containing domain"/>
    <property type="match status" value="1"/>
</dbReference>
<evidence type="ECO:0000259" key="8">
    <source>
        <dbReference type="PROSITE" id="PS50115"/>
    </source>
</evidence>
<dbReference type="PROSITE" id="PS50115">
    <property type="entry name" value="ARFGAP"/>
    <property type="match status" value="1"/>
</dbReference>
<dbReference type="SUPFAM" id="SSF48403">
    <property type="entry name" value="Ankyrin repeat"/>
    <property type="match status" value="1"/>
</dbReference>
<reference evidence="9" key="2">
    <citation type="submission" date="2025-08" db="UniProtKB">
        <authorList>
            <consortium name="Ensembl"/>
        </authorList>
    </citation>
    <scope>IDENTIFICATION</scope>
</reference>
<feature type="repeat" description="ANK" evidence="4">
    <location>
        <begin position="338"/>
        <end position="370"/>
    </location>
</feature>
<dbReference type="PRINTS" id="PR00405">
    <property type="entry name" value="REVINTRACTNG"/>
</dbReference>
<feature type="compositionally biased region" description="Basic and acidic residues" evidence="7">
    <location>
        <begin position="471"/>
        <end position="482"/>
    </location>
</feature>
<dbReference type="Pfam" id="PF12796">
    <property type="entry name" value="Ank_2"/>
    <property type="match status" value="1"/>
</dbReference>
<comment type="function">
    <text evidence="6">GTPase-activating protein for the ADP ribosylation factor family.</text>
</comment>
<evidence type="ECO:0000256" key="4">
    <source>
        <dbReference type="PROSITE-ProRule" id="PRU00023"/>
    </source>
</evidence>
<evidence type="ECO:0000256" key="2">
    <source>
        <dbReference type="ARBA" id="ARBA00022771"/>
    </source>
</evidence>
<dbReference type="Gene3D" id="2.30.29.30">
    <property type="entry name" value="Pleckstrin-homology domain (PH domain)/Phosphotyrosine-binding domain (PTB)"/>
    <property type="match status" value="1"/>
</dbReference>
<dbReference type="InterPro" id="IPR002110">
    <property type="entry name" value="Ankyrin_rpt"/>
</dbReference>
<proteinExistence type="predicted"/>
<feature type="domain" description="Arf-GAP" evidence="8">
    <location>
        <begin position="191"/>
        <end position="274"/>
    </location>
</feature>
<dbReference type="GO" id="GO:0005096">
    <property type="term" value="F:GTPase activator activity"/>
    <property type="evidence" value="ECO:0007669"/>
    <property type="project" value="UniProtKB-KW"/>
</dbReference>
<keyword evidence="3 6" id="KW-0862">Zinc</keyword>
<dbReference type="Pfam" id="PF01412">
    <property type="entry name" value="ArfGap"/>
    <property type="match status" value="1"/>
</dbReference>
<comment type="subcellular location">
    <subcellularLocation>
        <location evidence="6">Endosome membrane</location>
        <topology evidence="6">Peripheral membrane protein</topology>
    </subcellularLocation>
</comment>
<dbReference type="InterPro" id="IPR037278">
    <property type="entry name" value="ARFGAP/RecO"/>
</dbReference>
<evidence type="ECO:0000256" key="7">
    <source>
        <dbReference type="SAM" id="MobiDB-lite"/>
    </source>
</evidence>
<dbReference type="GO" id="GO:0010008">
    <property type="term" value="C:endosome membrane"/>
    <property type="evidence" value="ECO:0007669"/>
    <property type="project" value="UniProtKB-SubCell"/>
</dbReference>
<dbReference type="InterPro" id="IPR038508">
    <property type="entry name" value="ArfGAP_dom_sf"/>
</dbReference>
<dbReference type="GeneTree" id="ENSGT00940000156389"/>
<accession>A0A8C4S6E2</accession>
<evidence type="ECO:0000256" key="3">
    <source>
        <dbReference type="ARBA" id="ARBA00022833"/>
    </source>
</evidence>
<protein>
    <recommendedName>
        <fullName evidence="6">Arf-GAP with coiled-coil, ANK repeat and PH domain-containing protein</fullName>
        <shortName evidence="6">Cnt-b</shortName>
    </recommendedName>
    <alternativeName>
        <fullName evidence="6">Centaurin-beta</fullName>
    </alternativeName>
</protein>
<keyword evidence="4 6" id="KW-0040">ANK repeat</keyword>
<dbReference type="PANTHER" id="PTHR23180">
    <property type="entry name" value="CENTAURIN/ARF"/>
    <property type="match status" value="1"/>
</dbReference>
<dbReference type="AlphaFoldDB" id="A0A8C4S6E2"/>
<organism evidence="9 10">
    <name type="scientific">Erpetoichthys calabaricus</name>
    <name type="common">Rope fish</name>
    <name type="synonym">Calamoichthys calabaricus</name>
    <dbReference type="NCBI Taxonomy" id="27687"/>
    <lineage>
        <taxon>Eukaryota</taxon>
        <taxon>Metazoa</taxon>
        <taxon>Chordata</taxon>
        <taxon>Craniata</taxon>
        <taxon>Vertebrata</taxon>
        <taxon>Euteleostomi</taxon>
        <taxon>Actinopterygii</taxon>
        <taxon>Polypteriformes</taxon>
        <taxon>Polypteridae</taxon>
        <taxon>Erpetoichthys</taxon>
    </lineage>
</organism>
<comment type="domain">
    <text evidence="6">The BAR domain mediates homodimerization, it can neither bind membrane nor impart curvature, but instead requires the neighboring PH domain to achieve these functions.</text>
</comment>
<dbReference type="GO" id="GO:0008270">
    <property type="term" value="F:zinc ion binding"/>
    <property type="evidence" value="ECO:0007669"/>
    <property type="project" value="UniProtKB-KW"/>
</dbReference>
<keyword evidence="6" id="KW-0343">GTPase activation</keyword>
<keyword evidence="2 5" id="KW-0863">Zinc-finger</keyword>
<comment type="domain">
    <text evidence="6">PH domain binds phospholipids including phosphatidic acid, phosphatidylinositol 3-phosphate, phosphatidylinositol 3,5-bisphosphate (PIP2) and phosphatidylinositol 3,4,5-trisphosphate (PIP3). May mediate protein binding to PIP2 or PIP3 containing membranes.</text>
</comment>
<evidence type="ECO:0000256" key="1">
    <source>
        <dbReference type="ARBA" id="ARBA00022723"/>
    </source>
</evidence>
<dbReference type="SUPFAM" id="SSF57863">
    <property type="entry name" value="ArfGap/RecO-like zinc finger"/>
    <property type="match status" value="1"/>
</dbReference>
<keyword evidence="1 6" id="KW-0479">Metal-binding</keyword>
<dbReference type="InterPro" id="IPR011993">
    <property type="entry name" value="PH-like_dom_sf"/>
</dbReference>
<evidence type="ECO:0000256" key="5">
    <source>
        <dbReference type="PROSITE-ProRule" id="PRU00288"/>
    </source>
</evidence>
<evidence type="ECO:0000313" key="10">
    <source>
        <dbReference type="Proteomes" id="UP000694620"/>
    </source>
</evidence>
<evidence type="ECO:0000256" key="6">
    <source>
        <dbReference type="RuleBase" id="RU369028"/>
    </source>
</evidence>
<reference evidence="9" key="1">
    <citation type="submission" date="2021-06" db="EMBL/GenBank/DDBJ databases">
        <authorList>
            <consortium name="Wellcome Sanger Institute Data Sharing"/>
        </authorList>
    </citation>
    <scope>NUCLEOTIDE SEQUENCE [LARGE SCALE GENOMIC DNA]</scope>
</reference>